<dbReference type="AlphaFoldDB" id="A0A2P7NWR8"/>
<comment type="caution">
    <text evidence="4">The sequence shown here is derived from an EMBL/GenBank/DDBJ whole genome shotgun (WGS) entry which is preliminary data.</text>
</comment>
<feature type="domain" description="Catalase core" evidence="3">
    <location>
        <begin position="56"/>
        <end position="159"/>
    </location>
</feature>
<evidence type="ECO:0000256" key="1">
    <source>
        <dbReference type="ARBA" id="ARBA00002974"/>
    </source>
</evidence>
<dbReference type="Pfam" id="PF00199">
    <property type="entry name" value="Catalase"/>
    <property type="match status" value="1"/>
</dbReference>
<keyword evidence="5" id="KW-1185">Reference proteome</keyword>
<proteinExistence type="predicted"/>
<accession>A0A2P7NWR8</accession>
<name>A0A2P7NWR8_9PROT</name>
<organism evidence="4 5">
    <name type="scientific">Nitrosomonas supralitoralis</name>
    <dbReference type="NCBI Taxonomy" id="2116706"/>
    <lineage>
        <taxon>Bacteria</taxon>
        <taxon>Pseudomonadati</taxon>
        <taxon>Pseudomonadota</taxon>
        <taxon>Betaproteobacteria</taxon>
        <taxon>Nitrosomonadales</taxon>
        <taxon>Nitrosomonadaceae</taxon>
        <taxon>Nitrosomonas</taxon>
    </lineage>
</organism>
<dbReference type="OrthoDB" id="336698at2"/>
<sequence length="349" mass="39250">MLIKGIFLFLVLLLSMPISALNNELVPKNEALAIQQISQIVEETIRTEAKNNGSAHRDVHFKAHGCVKAEFSILTLPDALSVGIFAEARKYPAWIRYSNASGKVQDDSIGDGRGMAIKLMGVKSSQSGTQDFVMINHPVFFVKNAADYIEFQKTVAQDAAYKFFFPGFNPLNFRLQELAIAIAIRSRKVDNPLDTQYWSTTPYRMGDTAIKFSARPCAKAIHSSSAETTSPNFLRSNMQKQLSDNDACFDFMVQLRTKPLEMPIEDPTIEWNEQDSSFIPVAKITIPAQTFDTPEQQKFCEDLSFTPWHAVLDHQPLGGINRVRKAVYETSSRVRHELNGIERHEPTGF</sequence>
<protein>
    <submittedName>
        <fullName evidence="4">Catalase</fullName>
    </submittedName>
</protein>
<comment type="function">
    <text evidence="1">Decomposes hydrogen peroxide into water and oxygen; serves to protect cells from the toxic effects of hydrogen peroxide.</text>
</comment>
<keyword evidence="2" id="KW-0732">Signal</keyword>
<evidence type="ECO:0000256" key="2">
    <source>
        <dbReference type="SAM" id="SignalP"/>
    </source>
</evidence>
<dbReference type="RefSeq" id="WP_106706355.1">
    <property type="nucleotide sequence ID" value="NZ_PXXU01000012.1"/>
</dbReference>
<feature type="chain" id="PRO_5015175220" evidence="2">
    <location>
        <begin position="21"/>
        <end position="349"/>
    </location>
</feature>
<dbReference type="SUPFAM" id="SSF56634">
    <property type="entry name" value="Heme-dependent catalase-like"/>
    <property type="match status" value="1"/>
</dbReference>
<evidence type="ECO:0000313" key="5">
    <source>
        <dbReference type="Proteomes" id="UP000241912"/>
    </source>
</evidence>
<evidence type="ECO:0000259" key="3">
    <source>
        <dbReference type="Pfam" id="PF00199"/>
    </source>
</evidence>
<dbReference type="Gene3D" id="2.40.180.10">
    <property type="entry name" value="Catalase core domain"/>
    <property type="match status" value="1"/>
</dbReference>
<dbReference type="GO" id="GO:0020037">
    <property type="term" value="F:heme binding"/>
    <property type="evidence" value="ECO:0007669"/>
    <property type="project" value="InterPro"/>
</dbReference>
<dbReference type="Proteomes" id="UP000241912">
    <property type="component" value="Unassembled WGS sequence"/>
</dbReference>
<reference evidence="4 5" key="1">
    <citation type="submission" date="2018-03" db="EMBL/GenBank/DDBJ databases">
        <title>Draft genome of Nitrosomonas supralitoralis APG5.</title>
        <authorList>
            <person name="Urakawa H."/>
            <person name="Lopez J.V."/>
        </authorList>
    </citation>
    <scope>NUCLEOTIDE SEQUENCE [LARGE SCALE GENOMIC DNA]</scope>
    <source>
        <strain evidence="4 5">APG5</strain>
    </source>
</reference>
<dbReference type="GO" id="GO:0004096">
    <property type="term" value="F:catalase activity"/>
    <property type="evidence" value="ECO:0007669"/>
    <property type="project" value="InterPro"/>
</dbReference>
<feature type="signal peptide" evidence="2">
    <location>
        <begin position="1"/>
        <end position="20"/>
    </location>
</feature>
<dbReference type="InterPro" id="IPR011614">
    <property type="entry name" value="Catalase_core"/>
</dbReference>
<evidence type="ECO:0000313" key="4">
    <source>
        <dbReference type="EMBL" id="PSJ17902.1"/>
    </source>
</evidence>
<dbReference type="CDD" id="cd08152">
    <property type="entry name" value="y4iL_like"/>
    <property type="match status" value="1"/>
</dbReference>
<gene>
    <name evidence="4" type="ORF">C7H79_05840</name>
</gene>
<dbReference type="InterPro" id="IPR020835">
    <property type="entry name" value="Catalase_sf"/>
</dbReference>
<dbReference type="EMBL" id="PXXU01000012">
    <property type="protein sequence ID" value="PSJ17902.1"/>
    <property type="molecule type" value="Genomic_DNA"/>
</dbReference>